<reference evidence="2" key="1">
    <citation type="submission" date="2020-07" db="EMBL/GenBank/DDBJ databases">
        <title>Huge and variable diversity of episymbiotic CPR bacteria and DPANN archaea in groundwater ecosystems.</title>
        <authorList>
            <person name="He C.Y."/>
            <person name="Keren R."/>
            <person name="Whittaker M."/>
            <person name="Farag I.F."/>
            <person name="Doudna J."/>
            <person name="Cate J.H.D."/>
            <person name="Banfield J.F."/>
        </authorList>
    </citation>
    <scope>NUCLEOTIDE SEQUENCE</scope>
    <source>
        <strain evidence="2">NC_groundwater_1296_Ag_S-0.2um_52_80</strain>
    </source>
</reference>
<protein>
    <submittedName>
        <fullName evidence="2">Fic family protein</fullName>
    </submittedName>
</protein>
<dbReference type="InterPro" id="IPR040198">
    <property type="entry name" value="Fido_containing"/>
</dbReference>
<dbReference type="PROSITE" id="PS51459">
    <property type="entry name" value="FIDO"/>
    <property type="match status" value="1"/>
</dbReference>
<evidence type="ECO:0000313" key="3">
    <source>
        <dbReference type="Proteomes" id="UP000732298"/>
    </source>
</evidence>
<dbReference type="Pfam" id="PF02661">
    <property type="entry name" value="Fic"/>
    <property type="match status" value="1"/>
</dbReference>
<proteinExistence type="predicted"/>
<dbReference type="PANTHER" id="PTHR13504:SF38">
    <property type="entry name" value="FIDO DOMAIN-CONTAINING PROTEIN"/>
    <property type="match status" value="1"/>
</dbReference>
<dbReference type="SUPFAM" id="SSF140931">
    <property type="entry name" value="Fic-like"/>
    <property type="match status" value="1"/>
</dbReference>
<evidence type="ECO:0000259" key="1">
    <source>
        <dbReference type="PROSITE" id="PS51459"/>
    </source>
</evidence>
<dbReference type="Proteomes" id="UP000732298">
    <property type="component" value="Unassembled WGS sequence"/>
</dbReference>
<name>A0A8T3YKJ2_9ARCH</name>
<sequence length="312" mass="36629">MFLEVREVAGKKKYYLVHSFRQGKKVGKIRRYLGTNLSKEKLEELKRIAEMQIIQRMNAFKKINDPLLEVLSEEEIQKIKELQENSQFKIFHLSEDEWRRFSEIFTYNTNAIEGSELNQKEVREILEKGKWPQDKSKDDISEAYGVEEAIQAIRKTKEHVSIELIKKIHEIVFKNSKHYAGQLRPKGVEVVVSDGLGNIVHEGAPSEKVAELLKELAQWYNKSRKKYPPLLLAGVVHNQFENIHPFQDGNGRVGRILMNNILIKHGLPPVNIDLSKRKEYYKSLQEYEKNHDIRPTIELLLEEYKELKKQLR</sequence>
<feature type="domain" description="Fido" evidence="1">
    <location>
        <begin position="160"/>
        <end position="302"/>
    </location>
</feature>
<dbReference type="Gene3D" id="1.10.3290.10">
    <property type="entry name" value="Fido-like domain"/>
    <property type="match status" value="1"/>
</dbReference>
<dbReference type="AlphaFoldDB" id="A0A8T3YKJ2"/>
<dbReference type="EMBL" id="JACQPB010000030">
    <property type="protein sequence ID" value="MBI4210322.1"/>
    <property type="molecule type" value="Genomic_DNA"/>
</dbReference>
<dbReference type="InterPro" id="IPR003812">
    <property type="entry name" value="Fido"/>
</dbReference>
<dbReference type="PANTHER" id="PTHR13504">
    <property type="entry name" value="FIDO DOMAIN-CONTAINING PROTEIN DDB_G0283145"/>
    <property type="match status" value="1"/>
</dbReference>
<organism evidence="2 3">
    <name type="scientific">Candidatus Iainarchaeum sp</name>
    <dbReference type="NCBI Taxonomy" id="3101447"/>
    <lineage>
        <taxon>Archaea</taxon>
        <taxon>Candidatus Iainarchaeota</taxon>
        <taxon>Candidatus Iainarchaeia</taxon>
        <taxon>Candidatus Iainarchaeales</taxon>
        <taxon>Candidatus Iainarchaeaceae</taxon>
        <taxon>Candidatus Iainarchaeum</taxon>
    </lineage>
</organism>
<comment type="caution">
    <text evidence="2">The sequence shown here is derived from an EMBL/GenBank/DDBJ whole genome shotgun (WGS) entry which is preliminary data.</text>
</comment>
<evidence type="ECO:0000313" key="2">
    <source>
        <dbReference type="EMBL" id="MBI4210322.1"/>
    </source>
</evidence>
<gene>
    <name evidence="2" type="ORF">HY544_02335</name>
</gene>
<accession>A0A8T3YKJ2</accession>
<dbReference type="InterPro" id="IPR036597">
    <property type="entry name" value="Fido-like_dom_sf"/>
</dbReference>